<dbReference type="InterPro" id="IPR036010">
    <property type="entry name" value="2Fe-2S_ferredoxin-like_sf"/>
</dbReference>
<comment type="similarity">
    <text evidence="1">Belongs to the 2Fe2S plant-type ferredoxin family.</text>
</comment>
<evidence type="ECO:0000256" key="2">
    <source>
        <dbReference type="ARBA" id="ARBA00022448"/>
    </source>
</evidence>
<dbReference type="PROSITE" id="PS51085">
    <property type="entry name" value="2FE2S_FER_2"/>
    <property type="match status" value="1"/>
</dbReference>
<dbReference type="Proteomes" id="UP000254304">
    <property type="component" value="Unassembled WGS sequence"/>
</dbReference>
<keyword evidence="3" id="KW-0001">2Fe-2S</keyword>
<evidence type="ECO:0000313" key="11">
    <source>
        <dbReference type="Proteomes" id="UP000254304"/>
    </source>
</evidence>
<evidence type="ECO:0000256" key="3">
    <source>
        <dbReference type="ARBA" id="ARBA00022714"/>
    </source>
</evidence>
<accession>A0A377NCX6</accession>
<dbReference type="InterPro" id="IPR012675">
    <property type="entry name" value="Beta-grasp_dom_sf"/>
</dbReference>
<evidence type="ECO:0000256" key="6">
    <source>
        <dbReference type="ARBA" id="ARBA00023004"/>
    </source>
</evidence>
<evidence type="ECO:0000259" key="9">
    <source>
        <dbReference type="PROSITE" id="PS51085"/>
    </source>
</evidence>
<dbReference type="AlphaFoldDB" id="A0A377NCX6"/>
<proteinExistence type="inferred from homology"/>
<evidence type="ECO:0000256" key="1">
    <source>
        <dbReference type="ARBA" id="ARBA00007874"/>
    </source>
</evidence>
<dbReference type="InterPro" id="IPR001041">
    <property type="entry name" value="2Fe-2S_ferredoxin-type"/>
</dbReference>
<comment type="cofactor">
    <cofactor evidence="8">
        <name>[2Fe-2S] cluster</name>
        <dbReference type="ChEBI" id="CHEBI:190135"/>
    </cofactor>
</comment>
<dbReference type="PANTHER" id="PTHR43112:SF3">
    <property type="entry name" value="FERREDOXIN-2, CHLOROPLASTIC"/>
    <property type="match status" value="1"/>
</dbReference>
<keyword evidence="2" id="KW-0813">Transport</keyword>
<evidence type="ECO:0000313" key="10">
    <source>
        <dbReference type="EMBL" id="STQ45401.1"/>
    </source>
</evidence>
<dbReference type="EMBL" id="UGGO01000001">
    <property type="protein sequence ID" value="STQ45401.1"/>
    <property type="molecule type" value="Genomic_DNA"/>
</dbReference>
<evidence type="ECO:0000256" key="7">
    <source>
        <dbReference type="ARBA" id="ARBA00023014"/>
    </source>
</evidence>
<dbReference type="Gene3D" id="3.10.20.30">
    <property type="match status" value="1"/>
</dbReference>
<feature type="domain" description="2Fe-2S ferredoxin-type" evidence="9">
    <location>
        <begin position="12"/>
        <end position="91"/>
    </location>
</feature>
<dbReference type="InterPro" id="IPR006058">
    <property type="entry name" value="2Fe2S_fd_BS"/>
</dbReference>
<dbReference type="CDD" id="cd00207">
    <property type="entry name" value="fer2"/>
    <property type="match status" value="1"/>
</dbReference>
<keyword evidence="4" id="KW-0479">Metal-binding</keyword>
<dbReference type="GO" id="GO:0046872">
    <property type="term" value="F:metal ion binding"/>
    <property type="evidence" value="ECO:0007669"/>
    <property type="project" value="UniProtKB-KW"/>
</dbReference>
<name>A0A377NCX6_9GAMM</name>
<organism evidence="10 11">
    <name type="scientific">Ewingella americana</name>
    <dbReference type="NCBI Taxonomy" id="41202"/>
    <lineage>
        <taxon>Bacteria</taxon>
        <taxon>Pseudomonadati</taxon>
        <taxon>Pseudomonadota</taxon>
        <taxon>Gammaproteobacteria</taxon>
        <taxon>Enterobacterales</taxon>
        <taxon>Yersiniaceae</taxon>
        <taxon>Ewingella</taxon>
    </lineage>
</organism>
<protein>
    <submittedName>
        <fullName evidence="10">2Fe-2S ferredoxin YfaE</fullName>
    </submittedName>
</protein>
<evidence type="ECO:0000256" key="8">
    <source>
        <dbReference type="ARBA" id="ARBA00034078"/>
    </source>
</evidence>
<evidence type="ECO:0000256" key="5">
    <source>
        <dbReference type="ARBA" id="ARBA00022982"/>
    </source>
</evidence>
<keyword evidence="6" id="KW-0408">Iron</keyword>
<reference evidence="10 11" key="1">
    <citation type="submission" date="2018-06" db="EMBL/GenBank/DDBJ databases">
        <authorList>
            <consortium name="Pathogen Informatics"/>
            <person name="Doyle S."/>
        </authorList>
    </citation>
    <scope>NUCLEOTIDE SEQUENCE [LARGE SCALE GENOMIC DNA]</scope>
    <source>
        <strain evidence="10 11">NCTC12157</strain>
    </source>
</reference>
<keyword evidence="7" id="KW-0411">Iron-sulfur</keyword>
<dbReference type="PANTHER" id="PTHR43112">
    <property type="entry name" value="FERREDOXIN"/>
    <property type="match status" value="1"/>
</dbReference>
<dbReference type="GO" id="GO:0051537">
    <property type="term" value="F:2 iron, 2 sulfur cluster binding"/>
    <property type="evidence" value="ECO:0007669"/>
    <property type="project" value="UniProtKB-KW"/>
</dbReference>
<gene>
    <name evidence="10" type="primary">ycbX_3</name>
    <name evidence="10" type="ORF">NCTC12157_03136</name>
</gene>
<dbReference type="SUPFAM" id="SSF54292">
    <property type="entry name" value="2Fe-2S ferredoxin-like"/>
    <property type="match status" value="1"/>
</dbReference>
<keyword evidence="5" id="KW-0249">Electron transport</keyword>
<dbReference type="Pfam" id="PF00111">
    <property type="entry name" value="Fer2"/>
    <property type="match status" value="1"/>
</dbReference>
<evidence type="ECO:0000256" key="4">
    <source>
        <dbReference type="ARBA" id="ARBA00022723"/>
    </source>
</evidence>
<sequence length="91" mass="9859">MKAWLRRKNDSKKLEINYQGTTFIGNNQQILLEQLEMQGLRIPYSCRAGICGACRLTLESGEVSPLKASAIGKDGTVLACSCIPSSDVVLG</sequence>
<dbReference type="PROSITE" id="PS00197">
    <property type="entry name" value="2FE2S_FER_1"/>
    <property type="match status" value="1"/>
</dbReference>